<protein>
    <submittedName>
        <fullName evidence="4">SPG11</fullName>
    </submittedName>
</protein>
<dbReference type="GO" id="GO:0045202">
    <property type="term" value="C:synapse"/>
    <property type="evidence" value="ECO:0007669"/>
    <property type="project" value="TreeGrafter"/>
</dbReference>
<feature type="compositionally biased region" description="Polar residues" evidence="2">
    <location>
        <begin position="301"/>
        <end position="310"/>
    </location>
</feature>
<keyword evidence="5" id="KW-1185">Reference proteome</keyword>
<organism evidence="4 5">
    <name type="scientific">Mytilus coruscus</name>
    <name type="common">Sea mussel</name>
    <dbReference type="NCBI Taxonomy" id="42192"/>
    <lineage>
        <taxon>Eukaryota</taxon>
        <taxon>Metazoa</taxon>
        <taxon>Spiralia</taxon>
        <taxon>Lophotrochozoa</taxon>
        <taxon>Mollusca</taxon>
        <taxon>Bivalvia</taxon>
        <taxon>Autobranchia</taxon>
        <taxon>Pteriomorphia</taxon>
        <taxon>Mytilida</taxon>
        <taxon>Mytiloidea</taxon>
        <taxon>Mytilidae</taxon>
        <taxon>Mytilinae</taxon>
        <taxon>Mytilus</taxon>
    </lineage>
</organism>
<feature type="region of interest" description="Disordered" evidence="2">
    <location>
        <begin position="291"/>
        <end position="311"/>
    </location>
</feature>
<evidence type="ECO:0000313" key="4">
    <source>
        <dbReference type="EMBL" id="CAC5394701.1"/>
    </source>
</evidence>
<dbReference type="Proteomes" id="UP000507470">
    <property type="component" value="Unassembled WGS sequence"/>
</dbReference>
<dbReference type="GO" id="GO:0007409">
    <property type="term" value="P:axonogenesis"/>
    <property type="evidence" value="ECO:0007669"/>
    <property type="project" value="TreeGrafter"/>
</dbReference>
<sequence length="2319" mass="264815">MADIKSPEILKCYIHRFGISLPFKDIISLKICQSQRYISIEKENSLLEIIKLDTKQSNVKPVEIEGIKQIVWNTDHSNTVEGSFVCLKQDGSLLCYNQHTDIALQQNINEVIVQEGKIDFKDFKLASYYGNHLIVKIKDELVVMEIQQAGYKVVTSIVIPNNPIAHNVYDILTDFVAVFDCETTIITLYNITNGDIVATVNLSRTNIETDRMLSWRFTPDLKYLVVMENTLTVTSINLENYIQQFPSCVTRTKLKDLQFSNNEVLNTIHVGDSTWRRKLLTIHDQNSKLPTKPWITEHKSNNSSSNTKPQTARWRVSGFWKKSRTKSQNTIANLEGDKKIHLPATLQGMNIVDIVIGKFSVSLHLQSPKENVICVCDIQKQTYNIQRLPVNCFVMLSIQSQFPHLVAMETHLTCIIPCIEQEEFVSMMMAYAGASVADVLCHINKWGRCSLPLHTLEIGVKHRQLDTVVFFLKSKENLFSSTKSFVTSPASPPVACPSWSFSSNHYDNIIQLQPALELLIQSVSDNLTDSQSQDFVKRLSDITLEFLYGLLSDALDVQESVKYKMNNESEIEDMKKSIDVILEDIADIRQCLRQIEREKKLKDGKVEVKRVPETGHDALENKTVDEIIQDAVLSNTIPTVQASLLGKGDNSKADINHITNSSIVRAVKYLWEKQSKPAIAILSNLGLNVISKLWEVAAISEDRTIRNFIIEELTGRKCLTEEQMEIVKYVTELEKKYPSSSFSSAVKDARKQEVPLDRIENIFLSFGASPEYDLSSECGDLSAMVSEDHQNTGKYSHVLLDWVQKWDPDTKDLVIMEEDTKEVKLVHLRYLLRYNKLEKLLLWIQKAVEKDFPIMHQLLEHLDECTSYIKLVITEACARLSYSWLKKFIQSNEECCWLSMLASMYRLRHKPNDCSAMVDASISNGQLIWSLNKPEIGEIMKNGEVLTAMATVMYSENKLQQIVGDQNSSPAIPGIENTELEKALQIFPKLHSALFPALTKESTQNDVTIYQLLMDNAPFDPRKLFGWQPVNTLASDESPKEMPYFSQPDLVTKYGYTEKIRYMYYLKQGRPSFAFVSFLAEAYDMEPTGITQQRIQDATNTALWIGVKNFSNTQVASTCVVFMEMLGQDTCILRTYLQVGNEILSDLNSNVTGNVDKRKELVQKNENDIVSWICACVLRRGKHAKLLLQKLEEAILNDLDKENINRTSFEAGQKWTIAVLFCHLLHIPLTTKYLELTAKSDRWLPFLWFSQMHQYSKEQLQSQLYHFKSQHLQQHLHYVIENAEVKAQGAKVTEKSHDKKKGNKDVRSNLYSRIGLAKDINQVLRNRLSIERSSSDDEIEIQDVRNSSPEIDETELIIRDSEAVSDDLFSVVFHAQSSRSPWKYLLVSGVTVYNPILTELAVCLENASLITCMCGWLVCMMNEQEHDRFLEDYGKTIWKWNIKNLNHLIEIYLKHKWNRTLMTCFHLFLPDCTILPFLKFSAELIDTRDHTLCRKHLQEFKEAVSLAASSEGNDYQQKTVLHDSDWIQQTTYKILLHHFTHTTNLYDLHQLLKILDTESAVLLFKFDVSDFGKLSRLLNIAVNNQILDVNFPQLISSKDQFDTECQRVVMVMIQRGFFQAARDLSTAAKLNSDHVTLSEVRNKKQQLQKSSEEAEKIEDFLEKSFLYQLCLDHLESCKDPPPYEELYRQMWMCRIQYKTKQKGTMPTVEDMDDVFQSTNTIKQHHNKKDLLCFGKLPQKSEIDSSLNIKEDTALNGIMEELLENGQVCECCHLSAEFKHYNRDLTIILTCIRLALGEVSIRENMDMDMVNLVSGGPGKLHRASVSSPALLTKSSSSSNLMVPMGPITYSCFGIEMEKVVVTMETLCSHCNHGNQFCKQIINCFIISLVLATSYESVVTSEAFDILRSLLETDFQHKVKLAADFLSNSSLSPAEVAGFLSESFVTFYKVKHGLITVQDKRELIFDESIGVVTKFIKLCPDPSLLGDRLLDAVTSLSVDQDLMSPKVLAMQTDLLILAHSCHTVACNMEGISNVLRAARAMTSCLQSTQQFSLMVQLLTGIGRFGEMIYIFDSIKQNEQFELLLKKGIDREDSLKLAILDYLKRYHPKDKETYDMTLETRAYSTLDGLKGKTLENTQDVQTTLQNIVQYFTDAAESYFKEKCVRHAQKCVRQARLVALQLHYLPAGNQLLHLSDEEADDVICQHPKFLEALILSQSYGRRSCWSDALCHNVIMNGDFRYLKDFKQHLKLSPTQIKEAAERYQHTPNKTNSSLNNLKKLLTFCKDIKLQYSLAVEFSLKDIVTSLENGDSGAYIKDIIANKT</sequence>
<keyword evidence="1" id="KW-0175">Coiled coil</keyword>
<dbReference type="Pfam" id="PF14649">
    <property type="entry name" value="Spatacsin_C"/>
    <property type="match status" value="1"/>
</dbReference>
<dbReference type="InterPro" id="IPR028103">
    <property type="entry name" value="Spatacsin"/>
</dbReference>
<dbReference type="GO" id="GO:0007268">
    <property type="term" value="P:chemical synaptic transmission"/>
    <property type="evidence" value="ECO:0007669"/>
    <property type="project" value="TreeGrafter"/>
</dbReference>
<evidence type="ECO:0000256" key="1">
    <source>
        <dbReference type="SAM" id="Coils"/>
    </source>
</evidence>
<dbReference type="EMBL" id="CACVKT020005356">
    <property type="protein sequence ID" value="CAC5394701.1"/>
    <property type="molecule type" value="Genomic_DNA"/>
</dbReference>
<reference evidence="4 5" key="1">
    <citation type="submission" date="2020-06" db="EMBL/GenBank/DDBJ databases">
        <authorList>
            <person name="Li R."/>
            <person name="Bekaert M."/>
        </authorList>
    </citation>
    <scope>NUCLEOTIDE SEQUENCE [LARGE SCALE GENOMIC DNA]</scope>
    <source>
        <strain evidence="5">wild</strain>
    </source>
</reference>
<dbReference type="InterPro" id="IPR028107">
    <property type="entry name" value="Spatacsin_C_dom"/>
</dbReference>
<dbReference type="GO" id="GO:0008088">
    <property type="term" value="P:axo-dendritic transport"/>
    <property type="evidence" value="ECO:0007669"/>
    <property type="project" value="TreeGrafter"/>
</dbReference>
<dbReference type="PANTHER" id="PTHR13650">
    <property type="entry name" value="SPATACSIN"/>
    <property type="match status" value="1"/>
</dbReference>
<dbReference type="GO" id="GO:0030425">
    <property type="term" value="C:dendrite"/>
    <property type="evidence" value="ECO:0007669"/>
    <property type="project" value="TreeGrafter"/>
</dbReference>
<feature type="domain" description="Spatacsin C-terminal" evidence="3">
    <location>
        <begin position="1982"/>
        <end position="2260"/>
    </location>
</feature>
<gene>
    <name evidence="4" type="ORF">MCOR_29427</name>
</gene>
<dbReference type="GO" id="GO:0005737">
    <property type="term" value="C:cytoplasm"/>
    <property type="evidence" value="ECO:0007669"/>
    <property type="project" value="TreeGrafter"/>
</dbReference>
<proteinExistence type="predicted"/>
<dbReference type="GO" id="GO:0048489">
    <property type="term" value="P:synaptic vesicle transport"/>
    <property type="evidence" value="ECO:0007669"/>
    <property type="project" value="TreeGrafter"/>
</dbReference>
<name>A0A6J8CGA1_MYTCO</name>
<accession>A0A6J8CGA1</accession>
<dbReference type="PANTHER" id="PTHR13650:SF0">
    <property type="entry name" value="SPATACSIN"/>
    <property type="match status" value="1"/>
</dbReference>
<evidence type="ECO:0000259" key="3">
    <source>
        <dbReference type="Pfam" id="PF14649"/>
    </source>
</evidence>
<dbReference type="GO" id="GO:0030424">
    <property type="term" value="C:axon"/>
    <property type="evidence" value="ECO:0007669"/>
    <property type="project" value="TreeGrafter"/>
</dbReference>
<evidence type="ECO:0000313" key="5">
    <source>
        <dbReference type="Proteomes" id="UP000507470"/>
    </source>
</evidence>
<dbReference type="OrthoDB" id="2018754at2759"/>
<feature type="coiled-coil region" evidence="1">
    <location>
        <begin position="1637"/>
        <end position="1664"/>
    </location>
</feature>
<evidence type="ECO:0000256" key="2">
    <source>
        <dbReference type="SAM" id="MobiDB-lite"/>
    </source>
</evidence>